<dbReference type="STRING" id="626523.GCWU000342_00151"/>
<dbReference type="Proteomes" id="UP000003494">
    <property type="component" value="Unassembled WGS sequence"/>
</dbReference>
<dbReference type="AlphaFoldDB" id="C4G866"/>
<organism evidence="1 2">
    <name type="scientific">Shuttleworthella satelles DSM 14600</name>
    <dbReference type="NCBI Taxonomy" id="626523"/>
    <lineage>
        <taxon>Bacteria</taxon>
        <taxon>Bacillati</taxon>
        <taxon>Bacillota</taxon>
        <taxon>Clostridia</taxon>
        <taxon>Lachnospirales</taxon>
        <taxon>Lachnospiraceae</taxon>
        <taxon>Shuttleworthella</taxon>
    </lineage>
</organism>
<name>C4G866_9FIRM</name>
<evidence type="ECO:0000313" key="2">
    <source>
        <dbReference type="Proteomes" id="UP000003494"/>
    </source>
</evidence>
<accession>C4G866</accession>
<gene>
    <name evidence="1" type="ORF">GCWU000342_00151</name>
</gene>
<evidence type="ECO:0000313" key="1">
    <source>
        <dbReference type="EMBL" id="EEP28809.1"/>
    </source>
</evidence>
<protein>
    <submittedName>
        <fullName evidence="1">Uncharacterized protein</fullName>
    </submittedName>
</protein>
<dbReference type="HOGENOM" id="CLU_2510873_0_0_9"/>
<reference evidence="1" key="1">
    <citation type="submission" date="2009-04" db="EMBL/GenBank/DDBJ databases">
        <authorList>
            <person name="Weinstock G."/>
            <person name="Sodergren E."/>
            <person name="Clifton S."/>
            <person name="Fulton L."/>
            <person name="Fulton B."/>
            <person name="Courtney L."/>
            <person name="Fronick C."/>
            <person name="Harrison M."/>
            <person name="Strong C."/>
            <person name="Farmer C."/>
            <person name="Delahaunty K."/>
            <person name="Markovic C."/>
            <person name="Hall O."/>
            <person name="Minx P."/>
            <person name="Tomlinson C."/>
            <person name="Mitreva M."/>
            <person name="Nelson J."/>
            <person name="Hou S."/>
            <person name="Wollam A."/>
            <person name="Pepin K.H."/>
            <person name="Johnson M."/>
            <person name="Bhonagiri V."/>
            <person name="Nash W.E."/>
            <person name="Warren W."/>
            <person name="Chinwalla A."/>
            <person name="Mardis E.R."/>
            <person name="Wilson R.K."/>
        </authorList>
    </citation>
    <scope>NUCLEOTIDE SEQUENCE [LARGE SCALE GENOMIC DNA]</scope>
    <source>
        <strain evidence="1">DSM 14600</strain>
    </source>
</reference>
<comment type="caution">
    <text evidence="1">The sequence shown here is derived from an EMBL/GenBank/DDBJ whole genome shotgun (WGS) entry which is preliminary data.</text>
</comment>
<sequence>MKLKLLQGVQLVQPHGGFDNSTTVPSSPCRRRQCISDATLTEMEGCYSPHEVSPVIVPPYEACKLPGNGCLYDIGVFFPLLRVSL</sequence>
<keyword evidence="2" id="KW-1185">Reference proteome</keyword>
<proteinExistence type="predicted"/>
<dbReference type="EMBL" id="ACIP02000001">
    <property type="protein sequence ID" value="EEP28809.1"/>
    <property type="molecule type" value="Genomic_DNA"/>
</dbReference>